<dbReference type="RefSeq" id="WP_101763991.1">
    <property type="nucleotide sequence ID" value="NZ_PJRT01000032.1"/>
</dbReference>
<evidence type="ECO:0008006" key="3">
    <source>
        <dbReference type="Google" id="ProtNLM"/>
    </source>
</evidence>
<gene>
    <name evidence="1" type="ORF">PZBJ_20280</name>
</gene>
<keyword evidence="2" id="KW-1185">Reference proteome</keyword>
<organism evidence="1 2">
    <name type="scientific">Pantoea endophytica</name>
    <dbReference type="NCBI Taxonomy" id="92488"/>
    <lineage>
        <taxon>Bacteria</taxon>
        <taxon>Pseudomonadati</taxon>
        <taxon>Pseudomonadota</taxon>
        <taxon>Gammaproteobacteria</taxon>
        <taxon>Enterobacterales</taxon>
        <taxon>Erwiniaceae</taxon>
        <taxon>Pantoea</taxon>
    </lineage>
</organism>
<evidence type="ECO:0000313" key="1">
    <source>
        <dbReference type="EMBL" id="PLR20393.1"/>
    </source>
</evidence>
<name>A0ABX4SL26_9GAMM</name>
<reference evidence="2" key="1">
    <citation type="submission" date="2017-12" db="EMBL/GenBank/DDBJ databases">
        <title>The genome sequence of Pantoea sp. 596.</title>
        <authorList>
            <person name="Gao J."/>
            <person name="Mao X."/>
            <person name="Sun J."/>
        </authorList>
    </citation>
    <scope>NUCLEOTIDE SEQUENCE [LARGE SCALE GENOMIC DNA]</scope>
    <source>
        <strain evidence="2">596</strain>
    </source>
</reference>
<dbReference type="Proteomes" id="UP000234296">
    <property type="component" value="Unassembled WGS sequence"/>
</dbReference>
<proteinExistence type="predicted"/>
<accession>A0ABX4SL26</accession>
<protein>
    <recommendedName>
        <fullName evidence="3">Transposase</fullName>
    </recommendedName>
</protein>
<dbReference type="EMBL" id="PJRT01000032">
    <property type="protein sequence ID" value="PLR20393.1"/>
    <property type="molecule type" value="Genomic_DNA"/>
</dbReference>
<sequence length="68" mass="8208">MKRTWFTHPEPLDTTTANELIQRYTSRQIQTKKTLAFDPKFWLVSALLPEYRHEPKPSKQYQNSIWSQ</sequence>
<comment type="caution">
    <text evidence="1">The sequence shown here is derived from an EMBL/GenBank/DDBJ whole genome shotgun (WGS) entry which is preliminary data.</text>
</comment>
<evidence type="ECO:0000313" key="2">
    <source>
        <dbReference type="Proteomes" id="UP000234296"/>
    </source>
</evidence>